<keyword evidence="4" id="KW-1185">Reference proteome</keyword>
<sequence>MKSFNLSDWALGHRSLVWYFMIAFMAAGLFAYLQLGRQEDPDFTIKTMVIQAQWPGASPEEMTRQVTDRIEKKLEELESLDYTKSVTVAGQTTVFVYLRDSTKAADVKPTWVRVRNMIADIRGDFPQGVIGPGFNDRFGDVFGNVYAFTSDGLSQRQLRDQVEDIRAKVLTVPDVGKVDILGAQDEVIYLEFSTRKTAALGLDVHAIMNSLQGQNAVAPSGVFQEGPERISVRVNGQFTSEASLKAVNLRINDRFFPLTDVATITRGYADPPSTLFRYNGQPAIALAIGMKSGANLLQFGEALKKEMAGIIADLPIGVGVHLVADQPVVVEHAVSGFTEALFEAVIIVLGISFLSLGLRAGLVVAIAIPLVLAITFVVMAYCGISLQRISLGALIIALGLLVDDAMIAVEMMVARLEIGDPLEKAATHVYTSTAFPMLTGTLVTVAGFIPIGLNSSNAGEFTFTLFVVIAVSLIVSWIVAVLFTPLLGVTILPARMKGHHEQKGRIAQLFARLLLFCMHHRWSTIAVTVGAFLLAVFGLQFVQQQFFPSSDRAELVIDWNLPQNASITDTNAQMTRFEREQLQGNDAVEHWSTYVGTGAPRFVLSFDVQTANTWFGQQVIVTKGGVAARERLKSQFEDYLRKTFPGTDTYVKLLEVGPPVGRPVQYRLSGPDIAEVRDLAQKLAGVVSSSPDLGNVVFDWMEPARVVKVDVLQDKARQLGVTSEDIATTLNSVLQGTPVTQVRDSIYLVNVTGRATAAERASIDTLRDLQMPGLGGQSVPLGAVANLRYELEQPTIWRRARIPTITLKAAVVSDVQPKTVVDQLAPRVAEFAKQLPAGYAIKIGGSVEESAKSQGPIIAVVPLMLFVMATVLMVQLQSFSRLFLVFAVAPLALIGVVMAMLPSGAPLGFVAILGVLALIGILVRNSVILIVQIEDLKKEGMPAWEAVVEATEHRMRPILLTAAAASLALIPIAREIFWGPMAYAMMGGIIVGTLLTLLFLPALYVAWFRIHPDQADESPSHADEAVAHEAPAEQRPTHDTPEPVLEPQI</sequence>
<feature type="transmembrane region" description="Helical" evidence="2">
    <location>
        <begin position="392"/>
        <end position="413"/>
    </location>
</feature>
<name>A0A0R3DEQ1_9BRAD</name>
<keyword evidence="2" id="KW-1133">Transmembrane helix</keyword>
<dbReference type="GO" id="GO:0005886">
    <property type="term" value="C:plasma membrane"/>
    <property type="evidence" value="ECO:0007669"/>
    <property type="project" value="TreeGrafter"/>
</dbReference>
<dbReference type="Gene3D" id="3.30.70.1430">
    <property type="entry name" value="Multidrug efflux transporter AcrB pore domain"/>
    <property type="match status" value="2"/>
</dbReference>
<feature type="transmembrane region" description="Helical" evidence="2">
    <location>
        <begin position="958"/>
        <end position="977"/>
    </location>
</feature>
<feature type="compositionally biased region" description="Basic and acidic residues" evidence="1">
    <location>
        <begin position="1016"/>
        <end position="1041"/>
    </location>
</feature>
<dbReference type="SUPFAM" id="SSF82866">
    <property type="entry name" value="Multidrug efflux transporter AcrB transmembrane domain"/>
    <property type="match status" value="2"/>
</dbReference>
<reference evidence="3 4" key="1">
    <citation type="submission" date="2015-09" db="EMBL/GenBank/DDBJ databases">
        <title>Draft Genome Sequence of Bradyrhizobium manausense Strain BR 3351T, a Novel Symbiotic Nitrogen-Fixing Alphaproteobacterium Isolated from Brazilian Amazon Rain Forest.</title>
        <authorList>
            <person name="De Araujo J.L."/>
            <person name="Zilli J.E."/>
        </authorList>
    </citation>
    <scope>NUCLEOTIDE SEQUENCE [LARGE SCALE GENOMIC DNA]</scope>
    <source>
        <strain evidence="3 4">BR3351</strain>
    </source>
</reference>
<feature type="transmembrane region" description="Helical" evidence="2">
    <location>
        <begin position="882"/>
        <end position="901"/>
    </location>
</feature>
<feature type="transmembrane region" description="Helical" evidence="2">
    <location>
        <begin position="983"/>
        <end position="1007"/>
    </location>
</feature>
<evidence type="ECO:0000313" key="4">
    <source>
        <dbReference type="Proteomes" id="UP000051936"/>
    </source>
</evidence>
<dbReference type="SUPFAM" id="SSF82693">
    <property type="entry name" value="Multidrug efflux transporter AcrB pore domain, PN1, PN2, PC1 and PC2 subdomains"/>
    <property type="match status" value="2"/>
</dbReference>
<dbReference type="Gene3D" id="1.20.1640.10">
    <property type="entry name" value="Multidrug efflux transporter AcrB transmembrane domain"/>
    <property type="match status" value="2"/>
</dbReference>
<dbReference type="Pfam" id="PF00873">
    <property type="entry name" value="ACR_tran"/>
    <property type="match status" value="1"/>
</dbReference>
<dbReference type="EMBL" id="LJYG01000094">
    <property type="protein sequence ID" value="KRQ08241.1"/>
    <property type="molecule type" value="Genomic_DNA"/>
</dbReference>
<dbReference type="PRINTS" id="PR00702">
    <property type="entry name" value="ACRIFLAVINRP"/>
</dbReference>
<dbReference type="SUPFAM" id="SSF82714">
    <property type="entry name" value="Multidrug efflux transporter AcrB TolC docking domain, DN and DC subdomains"/>
    <property type="match status" value="2"/>
</dbReference>
<evidence type="ECO:0000313" key="3">
    <source>
        <dbReference type="EMBL" id="KRQ08241.1"/>
    </source>
</evidence>
<organism evidence="3 4">
    <name type="scientific">Bradyrhizobium manausense</name>
    <dbReference type="NCBI Taxonomy" id="989370"/>
    <lineage>
        <taxon>Bacteria</taxon>
        <taxon>Pseudomonadati</taxon>
        <taxon>Pseudomonadota</taxon>
        <taxon>Alphaproteobacteria</taxon>
        <taxon>Hyphomicrobiales</taxon>
        <taxon>Nitrobacteraceae</taxon>
        <taxon>Bradyrhizobium</taxon>
    </lineage>
</organism>
<dbReference type="Proteomes" id="UP000051936">
    <property type="component" value="Unassembled WGS sequence"/>
</dbReference>
<dbReference type="InterPro" id="IPR027463">
    <property type="entry name" value="AcrB_DN_DC_subdom"/>
</dbReference>
<dbReference type="PANTHER" id="PTHR32063">
    <property type="match status" value="1"/>
</dbReference>
<feature type="transmembrane region" description="Helical" evidence="2">
    <location>
        <begin position="363"/>
        <end position="386"/>
    </location>
</feature>
<accession>A0A0R3DEQ1</accession>
<comment type="caution">
    <text evidence="3">The sequence shown here is derived from an EMBL/GenBank/DDBJ whole genome shotgun (WGS) entry which is preliminary data.</text>
</comment>
<feature type="region of interest" description="Disordered" evidence="1">
    <location>
        <begin position="1016"/>
        <end position="1049"/>
    </location>
</feature>
<keyword evidence="2" id="KW-0472">Membrane</keyword>
<feature type="transmembrane region" description="Helical" evidence="2">
    <location>
        <begin position="513"/>
        <end position="539"/>
    </location>
</feature>
<feature type="transmembrane region" description="Helical" evidence="2">
    <location>
        <begin position="907"/>
        <end position="931"/>
    </location>
</feature>
<gene>
    <name evidence="3" type="ORF">AOQ71_22370</name>
</gene>
<dbReference type="AlphaFoldDB" id="A0A0R3DEQ1"/>
<protein>
    <submittedName>
        <fullName evidence="3">ACR family transporter</fullName>
    </submittedName>
</protein>
<dbReference type="PANTHER" id="PTHR32063:SF64">
    <property type="entry name" value="ACRB_ACRD_ACRF FAMILY PROTEIN"/>
    <property type="match status" value="1"/>
</dbReference>
<proteinExistence type="predicted"/>
<feature type="transmembrane region" description="Helical" evidence="2">
    <location>
        <begin position="16"/>
        <end position="35"/>
    </location>
</feature>
<dbReference type="Gene3D" id="3.30.70.1320">
    <property type="entry name" value="Multidrug efflux transporter AcrB pore domain like"/>
    <property type="match status" value="1"/>
</dbReference>
<dbReference type="STRING" id="989370.AOQ71_22370"/>
<dbReference type="Gene3D" id="3.30.2090.10">
    <property type="entry name" value="Multidrug efflux transporter AcrB TolC docking domain, DN and DC subdomains"/>
    <property type="match status" value="2"/>
</dbReference>
<dbReference type="GO" id="GO:0042910">
    <property type="term" value="F:xenobiotic transmembrane transporter activity"/>
    <property type="evidence" value="ECO:0007669"/>
    <property type="project" value="TreeGrafter"/>
</dbReference>
<feature type="transmembrane region" description="Helical" evidence="2">
    <location>
        <begin position="434"/>
        <end position="453"/>
    </location>
</feature>
<dbReference type="RefSeq" id="WP_057751070.1">
    <property type="nucleotide sequence ID" value="NZ_LJYG01000094.1"/>
</dbReference>
<dbReference type="InterPro" id="IPR001036">
    <property type="entry name" value="Acrflvin-R"/>
</dbReference>
<feature type="transmembrane region" description="Helical" evidence="2">
    <location>
        <begin position="336"/>
        <end position="356"/>
    </location>
</feature>
<dbReference type="Gene3D" id="3.30.70.1440">
    <property type="entry name" value="Multidrug efflux transporter AcrB pore domain"/>
    <property type="match status" value="1"/>
</dbReference>
<keyword evidence="2" id="KW-0812">Transmembrane</keyword>
<feature type="transmembrane region" description="Helical" evidence="2">
    <location>
        <begin position="465"/>
        <end position="492"/>
    </location>
</feature>
<evidence type="ECO:0000256" key="2">
    <source>
        <dbReference type="SAM" id="Phobius"/>
    </source>
</evidence>
<dbReference type="OrthoDB" id="9798415at2"/>
<evidence type="ECO:0000256" key="1">
    <source>
        <dbReference type="SAM" id="MobiDB-lite"/>
    </source>
</evidence>